<evidence type="ECO:0000256" key="4">
    <source>
        <dbReference type="ARBA" id="ARBA00022498"/>
    </source>
</evidence>
<feature type="domain" description="Prephenate/arogenate dehydrogenase" evidence="10">
    <location>
        <begin position="2"/>
        <end position="286"/>
    </location>
</feature>
<keyword evidence="6" id="KW-0560">Oxidoreductase</keyword>
<reference evidence="11 12" key="1">
    <citation type="submission" date="2019-02" db="EMBL/GenBank/DDBJ databases">
        <title>Prokaryotic population dynamics and viral predation in marine succession experiment using metagenomics: the confinement effect.</title>
        <authorList>
            <person name="Haro-Moreno J.M."/>
            <person name="Rodriguez-Valera F."/>
            <person name="Lopez-Perez M."/>
        </authorList>
    </citation>
    <scope>NUCLEOTIDE SEQUENCE [LARGE SCALE GENOMIC DNA]</scope>
    <source>
        <strain evidence="11">MED-G157</strain>
    </source>
</reference>
<evidence type="ECO:0000313" key="11">
    <source>
        <dbReference type="EMBL" id="RZO76218.1"/>
    </source>
</evidence>
<evidence type="ECO:0000256" key="2">
    <source>
        <dbReference type="ARBA" id="ARBA00007964"/>
    </source>
</evidence>
<proteinExistence type="inferred from homology"/>
<evidence type="ECO:0000256" key="7">
    <source>
        <dbReference type="ARBA" id="ARBA00023027"/>
    </source>
</evidence>
<evidence type="ECO:0000313" key="12">
    <source>
        <dbReference type="Proteomes" id="UP000316199"/>
    </source>
</evidence>
<dbReference type="PANTHER" id="PTHR21363:SF0">
    <property type="entry name" value="PREPHENATE DEHYDROGENASE [NADP(+)]"/>
    <property type="match status" value="1"/>
</dbReference>
<evidence type="ECO:0000256" key="5">
    <source>
        <dbReference type="ARBA" id="ARBA00022605"/>
    </source>
</evidence>
<dbReference type="GO" id="GO:0004665">
    <property type="term" value="F:prephenate dehydrogenase (NADP+) activity"/>
    <property type="evidence" value="ECO:0007669"/>
    <property type="project" value="InterPro"/>
</dbReference>
<dbReference type="FunFam" id="3.40.50.720:FF:000208">
    <property type="entry name" value="Prephenate dehydrogenase"/>
    <property type="match status" value="1"/>
</dbReference>
<comment type="catalytic activity">
    <reaction evidence="9">
        <text>prephenate + NAD(+) = 3-(4-hydroxyphenyl)pyruvate + CO2 + NADH</text>
        <dbReference type="Rhea" id="RHEA:13869"/>
        <dbReference type="ChEBI" id="CHEBI:16526"/>
        <dbReference type="ChEBI" id="CHEBI:29934"/>
        <dbReference type="ChEBI" id="CHEBI:36242"/>
        <dbReference type="ChEBI" id="CHEBI:57540"/>
        <dbReference type="ChEBI" id="CHEBI:57945"/>
        <dbReference type="EC" id="1.3.1.12"/>
    </reaction>
</comment>
<evidence type="ECO:0000259" key="10">
    <source>
        <dbReference type="PROSITE" id="PS51176"/>
    </source>
</evidence>
<evidence type="ECO:0000256" key="3">
    <source>
        <dbReference type="ARBA" id="ARBA00012068"/>
    </source>
</evidence>
<dbReference type="InterPro" id="IPR008927">
    <property type="entry name" value="6-PGluconate_DH-like_C_sf"/>
</dbReference>
<comment type="caution">
    <text evidence="11">The sequence shown here is derived from an EMBL/GenBank/DDBJ whole genome shotgun (WGS) entry which is preliminary data.</text>
</comment>
<protein>
    <recommendedName>
        <fullName evidence="3">prephenate dehydrogenase</fullName>
        <ecNumber evidence="3">1.3.1.12</ecNumber>
    </recommendedName>
</protein>
<keyword evidence="4" id="KW-0827">Tyrosine biosynthesis</keyword>
<dbReference type="InterPro" id="IPR003099">
    <property type="entry name" value="Prephen_DH"/>
</dbReference>
<dbReference type="PANTHER" id="PTHR21363">
    <property type="entry name" value="PREPHENATE DEHYDROGENASE"/>
    <property type="match status" value="1"/>
</dbReference>
<dbReference type="SUPFAM" id="SSF48179">
    <property type="entry name" value="6-phosphogluconate dehydrogenase C-terminal domain-like"/>
    <property type="match status" value="1"/>
</dbReference>
<evidence type="ECO:0000256" key="8">
    <source>
        <dbReference type="ARBA" id="ARBA00023141"/>
    </source>
</evidence>
<comment type="pathway">
    <text evidence="1">Amino-acid biosynthesis; L-tyrosine biosynthesis; (4-hydroxyphenyl)pyruvate from prephenate (NAD(+) route): step 1/1.</text>
</comment>
<dbReference type="GO" id="GO:0008977">
    <property type="term" value="F:prephenate dehydrogenase (NAD+) activity"/>
    <property type="evidence" value="ECO:0007669"/>
    <property type="project" value="UniProtKB-EC"/>
</dbReference>
<gene>
    <name evidence="11" type="ORF">EVA68_04790</name>
</gene>
<keyword evidence="8" id="KW-0057">Aromatic amino acid biosynthesis</keyword>
<comment type="similarity">
    <text evidence="2">Belongs to the prephenate/arogenate dehydrogenase family.</text>
</comment>
<dbReference type="Gene3D" id="3.40.50.720">
    <property type="entry name" value="NAD(P)-binding Rossmann-like Domain"/>
    <property type="match status" value="1"/>
</dbReference>
<dbReference type="GO" id="GO:0006571">
    <property type="term" value="P:tyrosine biosynthetic process"/>
    <property type="evidence" value="ECO:0007669"/>
    <property type="project" value="UniProtKB-KW"/>
</dbReference>
<dbReference type="InterPro" id="IPR046826">
    <property type="entry name" value="PDH_N"/>
</dbReference>
<evidence type="ECO:0000256" key="6">
    <source>
        <dbReference type="ARBA" id="ARBA00023002"/>
    </source>
</evidence>
<dbReference type="Proteomes" id="UP000316199">
    <property type="component" value="Unassembled WGS sequence"/>
</dbReference>
<dbReference type="EC" id="1.3.1.12" evidence="3"/>
<dbReference type="InterPro" id="IPR050812">
    <property type="entry name" value="Preph/Arog_dehydrog"/>
</dbReference>
<dbReference type="EMBL" id="SHAG01000015">
    <property type="protein sequence ID" value="RZO76218.1"/>
    <property type="molecule type" value="Genomic_DNA"/>
</dbReference>
<evidence type="ECO:0000256" key="9">
    <source>
        <dbReference type="ARBA" id="ARBA00049260"/>
    </source>
</evidence>
<sequence>MKRIGIIGLGLIGGSIASGLRRRNLAEHIVAYDINSSSLASALGEGIIDSVASSIIEAATGVDLVIISVPVLGTQSILEQIPFNTLITDVGSVKAPIIEASKLAYGKVPAKLVPGHPIAGSEKQGFGAANPDLFENHKVILTPLEFTDKNATNSVCSLWKSLGASVIEMSVKGHDSILAQTSHLPHLLAYALIETVSSRGDTMEVLKFAAGGFRDFSRIAASDPVIWRDIFQANAPELIGVLDRFLGEISDLRKMIRDGDSDGMEQVFTRARHARNYYLEQTKEYDS</sequence>
<dbReference type="Pfam" id="PF20463">
    <property type="entry name" value="PDH_C"/>
    <property type="match status" value="1"/>
</dbReference>
<dbReference type="AlphaFoldDB" id="A0A520S179"/>
<dbReference type="InterPro" id="IPR046825">
    <property type="entry name" value="PDH_C"/>
</dbReference>
<organism evidence="11 12">
    <name type="scientific">OM182 bacterium</name>
    <dbReference type="NCBI Taxonomy" id="2510334"/>
    <lineage>
        <taxon>Bacteria</taxon>
        <taxon>Pseudomonadati</taxon>
        <taxon>Pseudomonadota</taxon>
        <taxon>Gammaproteobacteria</taxon>
        <taxon>OMG group</taxon>
        <taxon>OM182 clade</taxon>
    </lineage>
</organism>
<dbReference type="FunFam" id="1.10.3660.10:FF:000003">
    <property type="entry name" value="Prephenate dehydrogenase"/>
    <property type="match status" value="1"/>
</dbReference>
<dbReference type="GO" id="GO:0070403">
    <property type="term" value="F:NAD+ binding"/>
    <property type="evidence" value="ECO:0007669"/>
    <property type="project" value="InterPro"/>
</dbReference>
<name>A0A520S179_9GAMM</name>
<dbReference type="Gene3D" id="1.10.3660.10">
    <property type="entry name" value="6-phosphogluconate dehydrogenase C-terminal like domain"/>
    <property type="match status" value="1"/>
</dbReference>
<accession>A0A520S179</accession>
<evidence type="ECO:0000256" key="1">
    <source>
        <dbReference type="ARBA" id="ARBA00005067"/>
    </source>
</evidence>
<keyword evidence="5" id="KW-0028">Amino-acid biosynthesis</keyword>
<dbReference type="Pfam" id="PF02153">
    <property type="entry name" value="PDH_N"/>
    <property type="match status" value="1"/>
</dbReference>
<dbReference type="PROSITE" id="PS51176">
    <property type="entry name" value="PDH_ADH"/>
    <property type="match status" value="1"/>
</dbReference>
<keyword evidence="7" id="KW-0520">NAD</keyword>
<dbReference type="SUPFAM" id="SSF51735">
    <property type="entry name" value="NAD(P)-binding Rossmann-fold domains"/>
    <property type="match status" value="1"/>
</dbReference>
<dbReference type="InterPro" id="IPR036291">
    <property type="entry name" value="NAD(P)-bd_dom_sf"/>
</dbReference>